<dbReference type="InParanoid" id="N1JIW1"/>
<evidence type="ECO:0000256" key="1">
    <source>
        <dbReference type="SAM" id="MobiDB-lite"/>
    </source>
</evidence>
<dbReference type="Proteomes" id="UP000015441">
    <property type="component" value="Unassembled WGS sequence"/>
</dbReference>
<reference evidence="2 3" key="1">
    <citation type="journal article" date="2010" name="Science">
        <title>Genome expansion and gene loss in powdery mildew fungi reveal tradeoffs in extreme parasitism.</title>
        <authorList>
            <person name="Spanu P.D."/>
            <person name="Abbott J.C."/>
            <person name="Amselem J."/>
            <person name="Burgis T.A."/>
            <person name="Soanes D.M."/>
            <person name="Stueber K."/>
            <person name="Ver Loren van Themaat E."/>
            <person name="Brown J.K.M."/>
            <person name="Butcher S.A."/>
            <person name="Gurr S.J."/>
            <person name="Lebrun M.-H."/>
            <person name="Ridout C.J."/>
            <person name="Schulze-Lefert P."/>
            <person name="Talbot N.J."/>
            <person name="Ahmadinejad N."/>
            <person name="Ametz C."/>
            <person name="Barton G.R."/>
            <person name="Benjdia M."/>
            <person name="Bidzinski P."/>
            <person name="Bindschedler L.V."/>
            <person name="Both M."/>
            <person name="Brewer M.T."/>
            <person name="Cadle-Davidson L."/>
            <person name="Cadle-Davidson M.M."/>
            <person name="Collemare J."/>
            <person name="Cramer R."/>
            <person name="Frenkel O."/>
            <person name="Godfrey D."/>
            <person name="Harriman J."/>
            <person name="Hoede C."/>
            <person name="King B.C."/>
            <person name="Klages S."/>
            <person name="Kleemann J."/>
            <person name="Knoll D."/>
            <person name="Koti P.S."/>
            <person name="Kreplak J."/>
            <person name="Lopez-Ruiz F.J."/>
            <person name="Lu X."/>
            <person name="Maekawa T."/>
            <person name="Mahanil S."/>
            <person name="Micali C."/>
            <person name="Milgroom M.G."/>
            <person name="Montana G."/>
            <person name="Noir S."/>
            <person name="O'Connell R.J."/>
            <person name="Oberhaensli S."/>
            <person name="Parlange F."/>
            <person name="Pedersen C."/>
            <person name="Quesneville H."/>
            <person name="Reinhardt R."/>
            <person name="Rott M."/>
            <person name="Sacristan S."/>
            <person name="Schmidt S.M."/>
            <person name="Schoen M."/>
            <person name="Skamnioti P."/>
            <person name="Sommer H."/>
            <person name="Stephens A."/>
            <person name="Takahara H."/>
            <person name="Thordal-Christensen H."/>
            <person name="Vigouroux M."/>
            <person name="Wessling R."/>
            <person name="Wicker T."/>
            <person name="Panstruga R."/>
        </authorList>
    </citation>
    <scope>NUCLEOTIDE SEQUENCE [LARGE SCALE GENOMIC DNA]</scope>
    <source>
        <strain evidence="2">DH14</strain>
    </source>
</reference>
<keyword evidence="3" id="KW-1185">Reference proteome</keyword>
<sequence length="285" mass="32251">MRVYLRAAIAQYMAMGPATTPPVLPPRPANPTPRAPEARSNTTPAVPFLPVKSTWDTVARNGLQQKAVPTVKAVPRPAAKAPKEDAPKAKVDKRLFLRLEKEHPWRQLSPAGLRQKLKRNEKKMEQLLDAAPKFSDYGAKLREASNLVAFRIANVPATVKTINRIDTVDDEWICCSNEVMRSLRIVAMDVTVVERLKIVREECWSDGGEWRVISEQRSRYEYDLQRYSVNVMNLRFLKDKATRYIQELALVGGMQKITRICALIPLWQHYQGVSVSLLPVGPQAN</sequence>
<feature type="region of interest" description="Disordered" evidence="1">
    <location>
        <begin position="16"/>
        <end position="47"/>
    </location>
</feature>
<accession>N1JIW1</accession>
<proteinExistence type="predicted"/>
<name>N1JIW1_BLUG1</name>
<protein>
    <submittedName>
        <fullName evidence="2">EKA-like protein</fullName>
    </submittedName>
</protein>
<dbReference type="EMBL" id="CAUH01007056">
    <property type="protein sequence ID" value="CCU82804.1"/>
    <property type="molecule type" value="Genomic_DNA"/>
</dbReference>
<evidence type="ECO:0000313" key="3">
    <source>
        <dbReference type="Proteomes" id="UP000015441"/>
    </source>
</evidence>
<comment type="caution">
    <text evidence="2">The sequence shown here is derived from an EMBL/GenBank/DDBJ whole genome shotgun (WGS) entry which is preliminary data.</text>
</comment>
<organism evidence="2 3">
    <name type="scientific">Blumeria graminis f. sp. hordei (strain DH14)</name>
    <name type="common">Barley powdery mildew</name>
    <name type="synonym">Oidium monilioides f. sp. hordei</name>
    <dbReference type="NCBI Taxonomy" id="546991"/>
    <lineage>
        <taxon>Eukaryota</taxon>
        <taxon>Fungi</taxon>
        <taxon>Dikarya</taxon>
        <taxon>Ascomycota</taxon>
        <taxon>Pezizomycotina</taxon>
        <taxon>Leotiomycetes</taxon>
        <taxon>Erysiphales</taxon>
        <taxon>Erysiphaceae</taxon>
        <taxon>Blumeria</taxon>
        <taxon>Blumeria hordei</taxon>
    </lineage>
</organism>
<evidence type="ECO:0000313" key="2">
    <source>
        <dbReference type="EMBL" id="CCU82804.1"/>
    </source>
</evidence>
<dbReference type="HOGENOM" id="CLU_976565_0_0_1"/>
<dbReference type="AlphaFoldDB" id="N1JIW1"/>
<feature type="compositionally biased region" description="Pro residues" evidence="1">
    <location>
        <begin position="19"/>
        <end position="34"/>
    </location>
</feature>
<gene>
    <name evidence="2" type="ORF">BGHDH14_bgh04890</name>
</gene>